<keyword evidence="5 6" id="KW-0472">Membrane</keyword>
<feature type="transmembrane region" description="Helical" evidence="6">
    <location>
        <begin position="177"/>
        <end position="196"/>
    </location>
</feature>
<evidence type="ECO:0000256" key="2">
    <source>
        <dbReference type="ARBA" id="ARBA00022475"/>
    </source>
</evidence>
<keyword evidence="8" id="KW-1185">Reference proteome</keyword>
<keyword evidence="4 6" id="KW-1133">Transmembrane helix</keyword>
<reference evidence="7" key="1">
    <citation type="submission" date="2022-11" db="EMBL/GenBank/DDBJ databases">
        <title>Biodiversity and phylogenetic relationships of bacteria.</title>
        <authorList>
            <person name="Machado R.A.R."/>
            <person name="Bhat A."/>
            <person name="Loulou A."/>
            <person name="Kallel S."/>
        </authorList>
    </citation>
    <scope>NUCLEOTIDE SEQUENCE</scope>
    <source>
        <strain evidence="7">K-TC2</strain>
    </source>
</reference>
<accession>A0A9X3E334</accession>
<evidence type="ECO:0000256" key="5">
    <source>
        <dbReference type="ARBA" id="ARBA00023136"/>
    </source>
</evidence>
<dbReference type="InterPro" id="IPR001123">
    <property type="entry name" value="LeuE-type"/>
</dbReference>
<sequence>MEHLLAILGFAAVMAFTPGPNNTMLMVSGANWGVLPSVPHMLGITIGFPLMVFAVGMGLGGLFQTYPVLHEILKYVSFVYLLYLAWKLARAGRHDADGARQGRPMSFLAAALFQWVNPKAWIMAVTAMALFVPAGSPMLSGVLLLVAVFALMSLPSAAAWCLFGTAISGFLDSDRRIAVFNALMALILVVSALPTLF</sequence>
<evidence type="ECO:0000313" key="8">
    <source>
        <dbReference type="Proteomes" id="UP001144805"/>
    </source>
</evidence>
<evidence type="ECO:0000256" key="1">
    <source>
        <dbReference type="ARBA" id="ARBA00004651"/>
    </source>
</evidence>
<name>A0A9X3E334_9HYPH</name>
<protein>
    <submittedName>
        <fullName evidence="7">LysE family translocator</fullName>
    </submittedName>
</protein>
<gene>
    <name evidence="7" type="ORF">OSH07_06760</name>
</gene>
<organism evidence="7 8">
    <name type="scientific">Kaistia nematophila</name>
    <dbReference type="NCBI Taxonomy" id="2994654"/>
    <lineage>
        <taxon>Bacteria</taxon>
        <taxon>Pseudomonadati</taxon>
        <taxon>Pseudomonadota</taxon>
        <taxon>Alphaproteobacteria</taxon>
        <taxon>Hyphomicrobiales</taxon>
        <taxon>Kaistiaceae</taxon>
        <taxon>Kaistia</taxon>
    </lineage>
</organism>
<evidence type="ECO:0000313" key="7">
    <source>
        <dbReference type="EMBL" id="MCX5568888.1"/>
    </source>
</evidence>
<evidence type="ECO:0000256" key="3">
    <source>
        <dbReference type="ARBA" id="ARBA00022692"/>
    </source>
</evidence>
<comment type="subcellular location">
    <subcellularLocation>
        <location evidence="1">Cell membrane</location>
        <topology evidence="1">Multi-pass membrane protein</topology>
    </subcellularLocation>
</comment>
<dbReference type="RefSeq" id="WP_266337846.1">
    <property type="nucleotide sequence ID" value="NZ_JAPKNK010000002.1"/>
</dbReference>
<dbReference type="PANTHER" id="PTHR30086">
    <property type="entry name" value="ARGININE EXPORTER PROTEIN ARGO"/>
    <property type="match status" value="1"/>
</dbReference>
<feature type="transmembrane region" description="Helical" evidence="6">
    <location>
        <begin position="39"/>
        <end position="60"/>
    </location>
</feature>
<dbReference type="PANTHER" id="PTHR30086:SF20">
    <property type="entry name" value="ARGININE EXPORTER PROTEIN ARGO-RELATED"/>
    <property type="match status" value="1"/>
</dbReference>
<keyword evidence="3 6" id="KW-0812">Transmembrane</keyword>
<dbReference type="GO" id="GO:0015171">
    <property type="term" value="F:amino acid transmembrane transporter activity"/>
    <property type="evidence" value="ECO:0007669"/>
    <property type="project" value="TreeGrafter"/>
</dbReference>
<dbReference type="GO" id="GO:0033228">
    <property type="term" value="P:cysteine export across plasma membrane"/>
    <property type="evidence" value="ECO:0007669"/>
    <property type="project" value="TreeGrafter"/>
</dbReference>
<feature type="transmembrane region" description="Helical" evidence="6">
    <location>
        <begin position="109"/>
        <end position="131"/>
    </location>
</feature>
<dbReference type="EMBL" id="JAPKNK010000002">
    <property type="protein sequence ID" value="MCX5568888.1"/>
    <property type="molecule type" value="Genomic_DNA"/>
</dbReference>
<keyword evidence="2" id="KW-1003">Cell membrane</keyword>
<dbReference type="Pfam" id="PF01810">
    <property type="entry name" value="LysE"/>
    <property type="match status" value="1"/>
</dbReference>
<evidence type="ECO:0000256" key="6">
    <source>
        <dbReference type="SAM" id="Phobius"/>
    </source>
</evidence>
<comment type="caution">
    <text evidence="7">The sequence shown here is derived from an EMBL/GenBank/DDBJ whole genome shotgun (WGS) entry which is preliminary data.</text>
</comment>
<evidence type="ECO:0000256" key="4">
    <source>
        <dbReference type="ARBA" id="ARBA00022989"/>
    </source>
</evidence>
<dbReference type="Proteomes" id="UP001144805">
    <property type="component" value="Unassembled WGS sequence"/>
</dbReference>
<feature type="transmembrane region" description="Helical" evidence="6">
    <location>
        <begin position="143"/>
        <end position="171"/>
    </location>
</feature>
<dbReference type="AlphaFoldDB" id="A0A9X3E334"/>
<dbReference type="GO" id="GO:0005886">
    <property type="term" value="C:plasma membrane"/>
    <property type="evidence" value="ECO:0007669"/>
    <property type="project" value="UniProtKB-SubCell"/>
</dbReference>
<proteinExistence type="predicted"/>